<keyword evidence="3" id="KW-0255">Endonuclease</keyword>
<feature type="domain" description="TnsA endonuclease N-terminal" evidence="2">
    <location>
        <begin position="69"/>
        <end position="163"/>
    </location>
</feature>
<dbReference type="Gene3D" id="1.10.10.10">
    <property type="entry name" value="Winged helix-like DNA-binding domain superfamily/Winged helix DNA-binding domain"/>
    <property type="match status" value="1"/>
</dbReference>
<evidence type="ECO:0000313" key="4">
    <source>
        <dbReference type="Proteomes" id="UP000526125"/>
    </source>
</evidence>
<proteinExistence type="predicted"/>
<reference evidence="3 4" key="1">
    <citation type="submission" date="2020-05" db="EMBL/GenBank/DDBJ databases">
        <title>Genome Sequencing of Type Strains.</title>
        <authorList>
            <person name="Lemaire J.F."/>
            <person name="Inderbitzin P."/>
            <person name="Gregorio O.A."/>
            <person name="Collins S.B."/>
            <person name="Wespe N."/>
            <person name="Knight-Connoni V."/>
        </authorList>
    </citation>
    <scope>NUCLEOTIDE SEQUENCE [LARGE SCALE GENOMIC DNA]</scope>
    <source>
        <strain evidence="3 4">LMG 21957</strain>
    </source>
</reference>
<dbReference type="InterPro" id="IPR011856">
    <property type="entry name" value="tRNA_endonuc-like_dom_sf"/>
</dbReference>
<evidence type="ECO:0000259" key="2">
    <source>
        <dbReference type="Pfam" id="PF08722"/>
    </source>
</evidence>
<gene>
    <name evidence="3" type="ORF">HP552_03370</name>
</gene>
<evidence type="ECO:0000313" key="3">
    <source>
        <dbReference type="EMBL" id="NUU74308.1"/>
    </source>
</evidence>
<keyword evidence="3" id="KW-0378">Hydrolase</keyword>
<dbReference type="CDD" id="cd22362">
    <property type="entry name" value="TnsA_endonuclease-like"/>
    <property type="match status" value="1"/>
</dbReference>
<keyword evidence="4" id="KW-1185">Reference proteome</keyword>
<dbReference type="GO" id="GO:0003676">
    <property type="term" value="F:nucleic acid binding"/>
    <property type="evidence" value="ECO:0007669"/>
    <property type="project" value="InterPro"/>
</dbReference>
<keyword evidence="3" id="KW-0540">Nuclease</keyword>
<dbReference type="GO" id="GO:0004519">
    <property type="term" value="F:endonuclease activity"/>
    <property type="evidence" value="ECO:0007669"/>
    <property type="project" value="UniProtKB-KW"/>
</dbReference>
<organism evidence="3 4">
    <name type="scientific">Paenibacillus xylanilyticus</name>
    <dbReference type="NCBI Taxonomy" id="248903"/>
    <lineage>
        <taxon>Bacteria</taxon>
        <taxon>Bacillati</taxon>
        <taxon>Bacillota</taxon>
        <taxon>Bacilli</taxon>
        <taxon>Bacillales</taxon>
        <taxon>Paenibacillaceae</taxon>
        <taxon>Paenibacillus</taxon>
    </lineage>
</organism>
<protein>
    <submittedName>
        <fullName evidence="3">Heteromeric transposase endonuclease subunit TnsA</fullName>
    </submittedName>
</protein>
<dbReference type="EMBL" id="JABMCB010000140">
    <property type="protein sequence ID" value="NUU74308.1"/>
    <property type="molecule type" value="Genomic_DNA"/>
</dbReference>
<sequence>MSINKTHVNRLKDGRGQGRGEQYVPFIQANDNKVASKGWLTRTLGWHSNRIHHTLSKYEYQYLIVQDWSDQVVDIREQYPLTPIEATQKIAAKLNIKHPQYKGEDVVMSTDFMLTTKNIHGELQEHPRTIKPIHKLSKRTIELFEIERQYYKEMNLNWKVVYEVGRPISFIQNIDWLYDARRLDGRPGLDIEMVSMLAEPLLNKLQILNRTMSISKKCLHCDNQLGIEPGTSMFMVKHMLANKHWTTSIMEPIRESAPLQIERSVNQSKVEAL</sequence>
<dbReference type="InterPro" id="IPR014832">
    <property type="entry name" value="TnsA_C"/>
</dbReference>
<dbReference type="RefSeq" id="WP_175394232.1">
    <property type="nucleotide sequence ID" value="NZ_JABMCB010000140.1"/>
</dbReference>
<dbReference type="SUPFAM" id="SSF52980">
    <property type="entry name" value="Restriction endonuclease-like"/>
    <property type="match status" value="1"/>
</dbReference>
<dbReference type="Gene3D" id="3.40.1350.10">
    <property type="match status" value="1"/>
</dbReference>
<feature type="domain" description="TnsA endonuclease C-terminal" evidence="1">
    <location>
        <begin position="170"/>
        <end position="247"/>
    </location>
</feature>
<dbReference type="Proteomes" id="UP000526125">
    <property type="component" value="Unassembled WGS sequence"/>
</dbReference>
<dbReference type="Pfam" id="PF08722">
    <property type="entry name" value="Tn7_TnsA-like_N"/>
    <property type="match status" value="1"/>
</dbReference>
<dbReference type="AlphaFoldDB" id="A0A7Y6BSQ0"/>
<accession>A0A7Y6BSQ0</accession>
<name>A0A7Y6BSQ0_9BACL</name>
<dbReference type="InterPro" id="IPR036388">
    <property type="entry name" value="WH-like_DNA-bd_sf"/>
</dbReference>
<dbReference type="Pfam" id="PF08721">
    <property type="entry name" value="Tn7_Tnp_TnsA_C"/>
    <property type="match status" value="1"/>
</dbReference>
<dbReference type="InterPro" id="IPR014833">
    <property type="entry name" value="TnsA_N"/>
</dbReference>
<evidence type="ECO:0000259" key="1">
    <source>
        <dbReference type="Pfam" id="PF08721"/>
    </source>
</evidence>
<dbReference type="InterPro" id="IPR011335">
    <property type="entry name" value="Restrct_endonuc-II-like"/>
</dbReference>
<comment type="caution">
    <text evidence="3">The sequence shown here is derived from an EMBL/GenBank/DDBJ whole genome shotgun (WGS) entry which is preliminary data.</text>
</comment>